<dbReference type="EMBL" id="CP123504">
    <property type="protein sequence ID" value="WGM00262.1"/>
    <property type="molecule type" value="Genomic_DNA"/>
</dbReference>
<dbReference type="AlphaFoldDB" id="D2U153"/>
<evidence type="ECO:0000313" key="7">
    <source>
        <dbReference type="Proteomes" id="UP001177592"/>
    </source>
</evidence>
<reference evidence="1" key="1">
    <citation type="journal article" date="2010" name="Insect Mol. Biol.">
        <title>The draft genome sequence of Arsenophonus nasoniae, son-killer bacterium of Nasonia vitripennis, reveals genes associated with virulence and symbiosis.</title>
        <authorList>
            <person name="Wilkes T."/>
            <person name="Darby A.C."/>
            <person name="Choi J."/>
            <person name="Colborne J.K."/>
            <person name="Werren J.H."/>
            <person name="Hurst G.D.D."/>
        </authorList>
    </citation>
    <scope>NUCLEOTIDE SEQUENCE</scope>
</reference>
<dbReference type="RefSeq" id="WP_026823702.1">
    <property type="nucleotide sequence ID" value="NZ_CP038613.1"/>
</dbReference>
<dbReference type="Proteomes" id="UP000295134">
    <property type="component" value="Chromosome"/>
</dbReference>
<reference evidence="3" key="3">
    <citation type="submission" date="2023-04" db="EMBL/GenBank/DDBJ databases">
        <title>Genome dynamics across the evolutionary transition to endosymbiosis.</title>
        <authorList>
            <person name="Siozios S."/>
            <person name="Nadal-Jimenez P."/>
            <person name="Azagi T."/>
            <person name="Sprong H."/>
            <person name="Frost C.L."/>
            <person name="Parratt S.R."/>
            <person name="Taylor G."/>
            <person name="Brettell L."/>
            <person name="Lew K.C."/>
            <person name="Croft L."/>
            <person name="King K.C."/>
            <person name="Brockhurst M.A."/>
            <person name="Hypsa V."/>
            <person name="Novakova E."/>
            <person name="Darby A.C."/>
            <person name="Hurst G.D.D."/>
        </authorList>
    </citation>
    <scope>NUCLEOTIDE SEQUENCE</scope>
    <source>
        <strain evidence="3">AIh</strain>
        <strain evidence="5">ANv_CAN</strain>
        <strain evidence="4">APv</strain>
    </source>
</reference>
<dbReference type="GeneID" id="96877471"/>
<dbReference type="KEGG" id="ans:ArsFIN_24280"/>
<accession>D2U153</accession>
<name>D2U153_9GAMM</name>
<evidence type="ECO:0000313" key="1">
    <source>
        <dbReference type="EMBL" id="CBA74381.1"/>
    </source>
</evidence>
<dbReference type="EMBL" id="CP038613">
    <property type="protein sequence ID" value="QBY43856.1"/>
    <property type="molecule type" value="Genomic_DNA"/>
</dbReference>
<gene>
    <name evidence="1" type="ORF">ARN_22580</name>
    <name evidence="2" type="ORF">ArsFIN_24280</name>
    <name evidence="3" type="ORF">QE207_08950</name>
    <name evidence="4" type="ORF">QE210_10230</name>
    <name evidence="5" type="ORF">QE258_11060</name>
</gene>
<proteinExistence type="predicted"/>
<evidence type="ECO:0000313" key="5">
    <source>
        <dbReference type="EMBL" id="WGM04196.1"/>
    </source>
</evidence>
<sequence>MMKRNESLEYTLESMAYDLAIQIVSKSSYSCNSNDLLAELAGILPMCIEIIKFQQESIKHKSEKILQK</sequence>
<evidence type="ECO:0000313" key="6">
    <source>
        <dbReference type="Proteomes" id="UP000295134"/>
    </source>
</evidence>
<protein>
    <submittedName>
        <fullName evidence="1">Uncharacterized protein</fullName>
    </submittedName>
</protein>
<dbReference type="EMBL" id="CP123523">
    <property type="protein sequence ID" value="WGM04196.1"/>
    <property type="molecule type" value="Genomic_DNA"/>
</dbReference>
<evidence type="ECO:0000313" key="2">
    <source>
        <dbReference type="EMBL" id="QBY43856.1"/>
    </source>
</evidence>
<evidence type="ECO:0000313" key="3">
    <source>
        <dbReference type="EMBL" id="WGL96640.1"/>
    </source>
</evidence>
<dbReference type="EMBL" id="FN545230">
    <property type="protein sequence ID" value="CBA74381.1"/>
    <property type="molecule type" value="Genomic_DNA"/>
</dbReference>
<keyword evidence="7" id="KW-1185">Reference proteome</keyword>
<dbReference type="Proteomes" id="UP001177597">
    <property type="component" value="Chromosome"/>
</dbReference>
<organism evidence="1">
    <name type="scientific">Arsenophonus nasoniae</name>
    <name type="common">son-killer infecting Nasonia vitripennis</name>
    <dbReference type="NCBI Taxonomy" id="638"/>
    <lineage>
        <taxon>Bacteria</taxon>
        <taxon>Pseudomonadati</taxon>
        <taxon>Pseudomonadota</taxon>
        <taxon>Gammaproteobacteria</taxon>
        <taxon>Enterobacterales</taxon>
        <taxon>Morganellaceae</taxon>
        <taxon>Arsenophonus</taxon>
    </lineage>
</organism>
<reference evidence="2 6" key="2">
    <citation type="submission" date="2019-03" db="EMBL/GenBank/DDBJ databases">
        <title>Long-read sequencing reveals hyperdense prophage content in a complex bacterial symbiont genome.</title>
        <authorList>
            <person name="Frost C.L."/>
            <person name="Siozios S."/>
            <person name="Nadal-Jimenez P."/>
            <person name="Brockhurst M.A."/>
            <person name="King K.C."/>
            <person name="Darby A.C."/>
            <person name="Hurst G.D.D."/>
        </authorList>
    </citation>
    <scope>NUCLEOTIDE SEQUENCE [LARGE SCALE GENOMIC DNA]</scope>
    <source>
        <strain evidence="2 6">FIN</strain>
    </source>
</reference>
<dbReference type="Proteomes" id="UP001177592">
    <property type="component" value="Chromosome"/>
</dbReference>
<dbReference type="Proteomes" id="UP001177595">
    <property type="component" value="Chromosome"/>
</dbReference>
<evidence type="ECO:0000313" key="4">
    <source>
        <dbReference type="EMBL" id="WGM00262.1"/>
    </source>
</evidence>
<dbReference type="EMBL" id="CP123498">
    <property type="protein sequence ID" value="WGL96640.1"/>
    <property type="molecule type" value="Genomic_DNA"/>
</dbReference>